<sequence length="328" mass="36886">MGAQAGDMASRRCFPSAEIHCYVFIERGASKQPIPNAELALTSGVYLSSVGAEKFVLKNMIPGDFEYNQDLQNSVASCPNLRTAIDAVLDFELLVYPFLAGDLLQISQKPLAPATRKYILKSALRGLAGLHEKGIIHTDIKPNNILLDYDVAGDDITVRNVQVSDLEDAMVIPPGKNLRDCLRGNQLWRSPESWARARQNTPSDIYSFGVVIIYVMLNEMVFRVRDEELAAKDAWRHVLRRHISYFADMDGFGGLLSHIGEDNPFFNRLIDLTTDFDASKPRSPFALWHYVDEELRDLIGKMTNFDPARRITAHEALEHPWFSKGSSD</sequence>
<dbReference type="GO" id="GO:0004674">
    <property type="term" value="F:protein serine/threonine kinase activity"/>
    <property type="evidence" value="ECO:0007669"/>
    <property type="project" value="TreeGrafter"/>
</dbReference>
<dbReference type="SUPFAM" id="SSF56112">
    <property type="entry name" value="Protein kinase-like (PK-like)"/>
    <property type="match status" value="1"/>
</dbReference>
<dbReference type="VEuPathDB" id="FungiDB:CH63R_11473"/>
<protein>
    <submittedName>
        <fullName evidence="2">Calcium/calmodulin dependent protein kinase</fullName>
    </submittedName>
</protein>
<dbReference type="InterPro" id="IPR000719">
    <property type="entry name" value="Prot_kinase_dom"/>
</dbReference>
<evidence type="ECO:0000313" key="3">
    <source>
        <dbReference type="Proteomes" id="UP000092177"/>
    </source>
</evidence>
<reference evidence="3" key="1">
    <citation type="journal article" date="2017" name="BMC Genomics">
        <title>Gapless genome assembly of Colletotrichum higginsianum reveals chromosome structure and association of transposable elements with secondary metabolite gene clusters.</title>
        <authorList>
            <person name="Dallery J.-F."/>
            <person name="Lapalu N."/>
            <person name="Zampounis A."/>
            <person name="Pigne S."/>
            <person name="Luyten I."/>
            <person name="Amselem J."/>
            <person name="Wittenberg A.H.J."/>
            <person name="Zhou S."/>
            <person name="de Queiroz M.V."/>
            <person name="Robin G.P."/>
            <person name="Auger A."/>
            <person name="Hainaut M."/>
            <person name="Henrissat B."/>
            <person name="Kim K.-T."/>
            <person name="Lee Y.-H."/>
            <person name="Lespinet O."/>
            <person name="Schwartz D.C."/>
            <person name="Thon M.R."/>
            <person name="O'Connell R.J."/>
        </authorList>
    </citation>
    <scope>NUCLEOTIDE SEQUENCE [LARGE SCALE GENOMIC DNA]</scope>
    <source>
        <strain evidence="3">IMI 349063</strain>
    </source>
</reference>
<dbReference type="Proteomes" id="UP000092177">
    <property type="component" value="Chromosome 8"/>
</dbReference>
<dbReference type="InterPro" id="IPR011009">
    <property type="entry name" value="Kinase-like_dom_sf"/>
</dbReference>
<dbReference type="OrthoDB" id="4062651at2759"/>
<organism evidence="2 3">
    <name type="scientific">Colletotrichum higginsianum (strain IMI 349063)</name>
    <name type="common">Crucifer anthracnose fungus</name>
    <dbReference type="NCBI Taxonomy" id="759273"/>
    <lineage>
        <taxon>Eukaryota</taxon>
        <taxon>Fungi</taxon>
        <taxon>Dikarya</taxon>
        <taxon>Ascomycota</taxon>
        <taxon>Pezizomycotina</taxon>
        <taxon>Sordariomycetes</taxon>
        <taxon>Hypocreomycetidae</taxon>
        <taxon>Glomerellales</taxon>
        <taxon>Glomerellaceae</taxon>
        <taxon>Colletotrichum</taxon>
        <taxon>Colletotrichum destructivum species complex</taxon>
    </lineage>
</organism>
<dbReference type="SMART" id="SM00220">
    <property type="entry name" value="S_TKc"/>
    <property type="match status" value="1"/>
</dbReference>
<name>A0A1B7XYE1_COLHI</name>
<dbReference type="Gene3D" id="1.10.510.10">
    <property type="entry name" value="Transferase(Phosphotransferase) domain 1"/>
    <property type="match status" value="1"/>
</dbReference>
<dbReference type="Pfam" id="PF00069">
    <property type="entry name" value="Pkinase"/>
    <property type="match status" value="1"/>
</dbReference>
<dbReference type="GO" id="GO:0044773">
    <property type="term" value="P:mitotic DNA damage checkpoint signaling"/>
    <property type="evidence" value="ECO:0007669"/>
    <property type="project" value="TreeGrafter"/>
</dbReference>
<dbReference type="AlphaFoldDB" id="A0A1B7XYE1"/>
<evidence type="ECO:0000259" key="1">
    <source>
        <dbReference type="PROSITE" id="PS50011"/>
    </source>
</evidence>
<dbReference type="PANTHER" id="PTHR44167:SF30">
    <property type="entry name" value="PHOSPHORYLASE KINASE"/>
    <property type="match status" value="1"/>
</dbReference>
<dbReference type="PROSITE" id="PS00108">
    <property type="entry name" value="PROTEIN_KINASE_ST"/>
    <property type="match status" value="1"/>
</dbReference>
<dbReference type="EMBL" id="LTAN01000008">
    <property type="protein sequence ID" value="OBR04770.1"/>
    <property type="molecule type" value="Genomic_DNA"/>
</dbReference>
<dbReference type="PANTHER" id="PTHR44167">
    <property type="entry name" value="OVARIAN-SPECIFIC SERINE/THREONINE-PROTEIN KINASE LOK-RELATED"/>
    <property type="match status" value="1"/>
</dbReference>
<dbReference type="RefSeq" id="XP_018153288.1">
    <property type="nucleotide sequence ID" value="XM_018306447.1"/>
</dbReference>
<dbReference type="KEGG" id="chig:CH63R_11473"/>
<feature type="domain" description="Protein kinase" evidence="1">
    <location>
        <begin position="1"/>
        <end position="322"/>
    </location>
</feature>
<dbReference type="GeneID" id="28870554"/>
<keyword evidence="3" id="KW-1185">Reference proteome</keyword>
<comment type="caution">
    <text evidence="2">The sequence shown here is derived from an EMBL/GenBank/DDBJ whole genome shotgun (WGS) entry which is preliminary data.</text>
</comment>
<evidence type="ECO:0000313" key="2">
    <source>
        <dbReference type="EMBL" id="OBR04770.1"/>
    </source>
</evidence>
<accession>A0A1B7XYE1</accession>
<dbReference type="PROSITE" id="PS50011">
    <property type="entry name" value="PROTEIN_KINASE_DOM"/>
    <property type="match status" value="1"/>
</dbReference>
<keyword evidence="2" id="KW-0808">Transferase</keyword>
<proteinExistence type="predicted"/>
<dbReference type="GO" id="GO:0005634">
    <property type="term" value="C:nucleus"/>
    <property type="evidence" value="ECO:0007669"/>
    <property type="project" value="TreeGrafter"/>
</dbReference>
<dbReference type="GO" id="GO:0005524">
    <property type="term" value="F:ATP binding"/>
    <property type="evidence" value="ECO:0007669"/>
    <property type="project" value="InterPro"/>
</dbReference>
<gene>
    <name evidence="2" type="ORF">CH63R_11473</name>
</gene>
<dbReference type="InterPro" id="IPR008271">
    <property type="entry name" value="Ser/Thr_kinase_AS"/>
</dbReference>
<keyword evidence="2" id="KW-0418">Kinase</keyword>